<accession>A0ABT9HZZ8</accession>
<feature type="coiled-coil region" evidence="1">
    <location>
        <begin position="71"/>
        <end position="184"/>
    </location>
</feature>
<protein>
    <submittedName>
        <fullName evidence="2">Uncharacterized protein</fullName>
    </submittedName>
</protein>
<keyword evidence="3" id="KW-1185">Reference proteome</keyword>
<proteinExistence type="predicted"/>
<sequence length="213" mass="25027">MRSSKAIKRFLKKEYSPKKMLLPKSLEFLSDINFHAIVEDESSGRVIRTVEIKPATLKRLIEDVDILLDCIEDRDDLIKRLRADNRQLRSDNKKLIENHEYSRRLEFELKKSQDQFSDLSNQMQPSEILKSENKALLDVITKLESELSGLATERRELEKNLTLVLDENEKLQQVNATIRENESEELNLHRAKNSFFASDKRFKIYNTKPYRGS</sequence>
<reference evidence="2 3" key="1">
    <citation type="submission" date="2022-11" db="EMBL/GenBank/DDBJ databases">
        <title>Viruses from the air-sea interface of a natural surface slick.</title>
        <authorList>
            <person name="Rahlff J."/>
            <person name="Holmfeldt K."/>
        </authorList>
    </citation>
    <scope>NUCLEOTIDE SEQUENCE [LARGE SCALE GENOMIC DNA]</scope>
    <source>
        <strain evidence="2 3">SMS4</strain>
    </source>
</reference>
<comment type="caution">
    <text evidence="2">The sequence shown here is derived from an EMBL/GenBank/DDBJ whole genome shotgun (WGS) entry which is preliminary data.</text>
</comment>
<keyword evidence="1" id="KW-0175">Coiled coil</keyword>
<name>A0ABT9HZZ8_9GAMM</name>
<evidence type="ECO:0000256" key="1">
    <source>
        <dbReference type="SAM" id="Coils"/>
    </source>
</evidence>
<evidence type="ECO:0000313" key="3">
    <source>
        <dbReference type="Proteomes" id="UP001231109"/>
    </source>
</evidence>
<organism evidence="2 3">
    <name type="scientific">Rheinheimera baltica</name>
    <dbReference type="NCBI Taxonomy" id="67576"/>
    <lineage>
        <taxon>Bacteria</taxon>
        <taxon>Pseudomonadati</taxon>
        <taxon>Pseudomonadota</taxon>
        <taxon>Gammaproteobacteria</taxon>
        <taxon>Chromatiales</taxon>
        <taxon>Chromatiaceae</taxon>
        <taxon>Rheinheimera</taxon>
    </lineage>
</organism>
<gene>
    <name evidence="2" type="ORF">ORJ04_12115</name>
</gene>
<dbReference type="Proteomes" id="UP001231109">
    <property type="component" value="Unassembled WGS sequence"/>
</dbReference>
<evidence type="ECO:0000313" key="2">
    <source>
        <dbReference type="EMBL" id="MDP5136693.1"/>
    </source>
</evidence>
<dbReference type="RefSeq" id="WP_305976139.1">
    <property type="nucleotide sequence ID" value="NZ_JAPJDZ010000029.1"/>
</dbReference>
<dbReference type="EMBL" id="JAPJDZ010000029">
    <property type="protein sequence ID" value="MDP5136693.1"/>
    <property type="molecule type" value="Genomic_DNA"/>
</dbReference>